<sequence>MRAMQGSRFPWLQRFTRIFIRAGFQHFLTFDAKPRQYEDHIIRLAEDRSGGGRIVAVGCAALKTAQVHGNMCKVAYIFDLRLGTVCNLNNLPPVKIYQRTSMRWKILSSVGRVDEEYQGCGVGKALTQQIEDACEARGAKFLYLTVNADNVKAKSLYAKRGFVHASHRSPAMAFLAFPEQEEEDIEVQDLDKEAARAMTLRFYASADLSNKVQAPSQDLLLSNLGQLFDSPLYEAFFVLQGTFIARRGESLAGVRSSLTGFKIERLFLPISWWRSGACRFLGSAAGLVAVLRLVQALQIAGTSAAETHSTKDVLWLIGLIGLTSSSVYFVWKVWPVLSFLADKIISNNTKMRHRLFGPFGFGPKEDQEQLMRSVLKRVHNVARESGYAMSICNMDASHPLRPFFPSNKFSTTFMYKFLRCKQLAALERRCVPMKALGKGWGIALPCLRNTKHLSAPCKARSLKHAAASSPNKISELGRCQVDRK</sequence>
<evidence type="ECO:0000259" key="3">
    <source>
        <dbReference type="PROSITE" id="PS51186"/>
    </source>
</evidence>
<dbReference type="Gene3D" id="3.40.630.30">
    <property type="match status" value="1"/>
</dbReference>
<dbReference type="AlphaFoldDB" id="A0A812JHM9"/>
<gene>
    <name evidence="4" type="primary">esyt3</name>
    <name evidence="4" type="ORF">SNAT2548_LOCUS6252</name>
</gene>
<organism evidence="4 5">
    <name type="scientific">Symbiodinium natans</name>
    <dbReference type="NCBI Taxonomy" id="878477"/>
    <lineage>
        <taxon>Eukaryota</taxon>
        <taxon>Sar</taxon>
        <taxon>Alveolata</taxon>
        <taxon>Dinophyceae</taxon>
        <taxon>Suessiales</taxon>
        <taxon>Symbiodiniaceae</taxon>
        <taxon>Symbiodinium</taxon>
    </lineage>
</organism>
<dbReference type="PANTHER" id="PTHR43420">
    <property type="entry name" value="ACETYLTRANSFERASE"/>
    <property type="match status" value="1"/>
</dbReference>
<dbReference type="InterPro" id="IPR000182">
    <property type="entry name" value="GNAT_dom"/>
</dbReference>
<dbReference type="InterPro" id="IPR050680">
    <property type="entry name" value="YpeA/RimI_acetyltransf"/>
</dbReference>
<dbReference type="PANTHER" id="PTHR43420:SF44">
    <property type="entry name" value="ACETYLTRANSFERASE YPEA"/>
    <property type="match status" value="1"/>
</dbReference>
<dbReference type="Pfam" id="PF00583">
    <property type="entry name" value="Acetyltransf_1"/>
    <property type="match status" value="1"/>
</dbReference>
<accession>A0A812JHM9</accession>
<keyword evidence="5" id="KW-1185">Reference proteome</keyword>
<name>A0A812JHM9_9DINO</name>
<evidence type="ECO:0000313" key="4">
    <source>
        <dbReference type="EMBL" id="CAE7203621.1"/>
    </source>
</evidence>
<evidence type="ECO:0000313" key="5">
    <source>
        <dbReference type="Proteomes" id="UP000604046"/>
    </source>
</evidence>
<feature type="domain" description="N-acetyltransferase" evidence="3">
    <location>
        <begin position="113"/>
        <end position="184"/>
    </location>
</feature>
<dbReference type="OrthoDB" id="424551at2759"/>
<dbReference type="InterPro" id="IPR016181">
    <property type="entry name" value="Acyl_CoA_acyltransferase"/>
</dbReference>
<protein>
    <submittedName>
        <fullName evidence="4">Esyt3 protein</fullName>
    </submittedName>
</protein>
<keyword evidence="1" id="KW-0808">Transferase</keyword>
<keyword evidence="2" id="KW-0012">Acyltransferase</keyword>
<comment type="caution">
    <text evidence="4">The sequence shown here is derived from an EMBL/GenBank/DDBJ whole genome shotgun (WGS) entry which is preliminary data.</text>
</comment>
<dbReference type="EMBL" id="CAJNDS010000413">
    <property type="protein sequence ID" value="CAE7203621.1"/>
    <property type="molecule type" value="Genomic_DNA"/>
</dbReference>
<evidence type="ECO:0000256" key="1">
    <source>
        <dbReference type="ARBA" id="ARBA00022679"/>
    </source>
</evidence>
<evidence type="ECO:0000256" key="2">
    <source>
        <dbReference type="ARBA" id="ARBA00023315"/>
    </source>
</evidence>
<dbReference type="GO" id="GO:0016747">
    <property type="term" value="F:acyltransferase activity, transferring groups other than amino-acyl groups"/>
    <property type="evidence" value="ECO:0007669"/>
    <property type="project" value="InterPro"/>
</dbReference>
<dbReference type="SUPFAM" id="SSF55729">
    <property type="entry name" value="Acyl-CoA N-acyltransferases (Nat)"/>
    <property type="match status" value="1"/>
</dbReference>
<dbReference type="PROSITE" id="PS51186">
    <property type="entry name" value="GNAT"/>
    <property type="match status" value="1"/>
</dbReference>
<reference evidence="4" key="1">
    <citation type="submission" date="2021-02" db="EMBL/GenBank/DDBJ databases">
        <authorList>
            <person name="Dougan E. K."/>
            <person name="Rhodes N."/>
            <person name="Thang M."/>
            <person name="Chan C."/>
        </authorList>
    </citation>
    <scope>NUCLEOTIDE SEQUENCE</scope>
</reference>
<dbReference type="Proteomes" id="UP000604046">
    <property type="component" value="Unassembled WGS sequence"/>
</dbReference>
<dbReference type="CDD" id="cd04301">
    <property type="entry name" value="NAT_SF"/>
    <property type="match status" value="1"/>
</dbReference>
<proteinExistence type="predicted"/>